<accession>A0A7T5UH01</accession>
<evidence type="ECO:0000313" key="11">
    <source>
        <dbReference type="EMBL" id="QQG35890.1"/>
    </source>
</evidence>
<dbReference type="PROSITE" id="PS01307">
    <property type="entry name" value="MOTA"/>
    <property type="match status" value="1"/>
</dbReference>
<comment type="similarity">
    <text evidence="2">Belongs to the MotA family.</text>
</comment>
<sequence>MTTDSAQSAASGSSSDITVRIRPPSVKPDMFTIFGILCAIGLIVGAIAYGQSNASFLDIPSIMIVVLGTIAATCISYTGEEIGHVWGILGSAMVRRIRKPSVVARQLMDIAALCRKKGTLILSSLDAELRRDMLIHRAMQLVVDGYSGDDVDRVLGQEVDSLVERHRRSASILRRASEIAPAMGLIGTLVGLVQMLAALDDPNSIGPAMALALLTTFYGAIMGLVLLAPLAGKLERNSNDEAMIRIMIMNAAISIARQENPRRLEMILNSDLPPDERIKYFD</sequence>
<dbReference type="GO" id="GO:0005886">
    <property type="term" value="C:plasma membrane"/>
    <property type="evidence" value="ECO:0007669"/>
    <property type="project" value="UniProtKB-SubCell"/>
</dbReference>
<dbReference type="PANTHER" id="PTHR30433">
    <property type="entry name" value="CHEMOTAXIS PROTEIN MOTA"/>
    <property type="match status" value="1"/>
</dbReference>
<feature type="transmembrane region" description="Helical" evidence="9">
    <location>
        <begin position="179"/>
        <end position="199"/>
    </location>
</feature>
<feature type="transmembrane region" description="Helical" evidence="9">
    <location>
        <begin position="30"/>
        <end position="50"/>
    </location>
</feature>
<evidence type="ECO:0000256" key="7">
    <source>
        <dbReference type="ARBA" id="ARBA00022989"/>
    </source>
</evidence>
<dbReference type="EMBL" id="CP066681">
    <property type="protein sequence ID" value="QQG35890.1"/>
    <property type="molecule type" value="Genomic_DNA"/>
</dbReference>
<dbReference type="Pfam" id="PF01618">
    <property type="entry name" value="MotA_ExbB"/>
    <property type="match status" value="1"/>
</dbReference>
<dbReference type="Proteomes" id="UP000595362">
    <property type="component" value="Chromosome"/>
</dbReference>
<organism evidence="11 12">
    <name type="scientific">Micavibrio aeruginosavorus</name>
    <dbReference type="NCBI Taxonomy" id="349221"/>
    <lineage>
        <taxon>Bacteria</taxon>
        <taxon>Pseudomonadati</taxon>
        <taxon>Bdellovibrionota</taxon>
        <taxon>Bdellovibrionia</taxon>
        <taxon>Bdellovibrionales</taxon>
        <taxon>Pseudobdellovibrionaceae</taxon>
        <taxon>Micavibrio</taxon>
    </lineage>
</organism>
<name>A0A7T5UH01_9BACT</name>
<dbReference type="GO" id="GO:0071978">
    <property type="term" value="P:bacterial-type flagellum-dependent swarming motility"/>
    <property type="evidence" value="ECO:0007669"/>
    <property type="project" value="InterPro"/>
</dbReference>
<dbReference type="InterPro" id="IPR047055">
    <property type="entry name" value="MotA-like"/>
</dbReference>
<evidence type="ECO:0000256" key="9">
    <source>
        <dbReference type="SAM" id="Phobius"/>
    </source>
</evidence>
<evidence type="ECO:0000256" key="3">
    <source>
        <dbReference type="ARBA" id="ARBA00022448"/>
    </source>
</evidence>
<proteinExistence type="inferred from homology"/>
<protein>
    <submittedName>
        <fullName evidence="11">MotA/TolQ/ExbB proton channel family protein</fullName>
    </submittedName>
</protein>
<feature type="transmembrane region" description="Helical" evidence="9">
    <location>
        <begin position="205"/>
        <end position="228"/>
    </location>
</feature>
<keyword evidence="7 9" id="KW-1133">Transmembrane helix</keyword>
<evidence type="ECO:0000259" key="10">
    <source>
        <dbReference type="Pfam" id="PF01618"/>
    </source>
</evidence>
<reference evidence="11 12" key="1">
    <citation type="submission" date="2020-07" db="EMBL/GenBank/DDBJ databases">
        <title>Huge and variable diversity of episymbiotic CPR bacteria and DPANN archaea in groundwater ecosystems.</title>
        <authorList>
            <person name="He C.Y."/>
            <person name="Keren R."/>
            <person name="Whittaker M."/>
            <person name="Farag I.F."/>
            <person name="Doudna J."/>
            <person name="Cate J.H.D."/>
            <person name="Banfield J.F."/>
        </authorList>
    </citation>
    <scope>NUCLEOTIDE SEQUENCE [LARGE SCALE GENOMIC DNA]</scope>
    <source>
        <strain evidence="11">NC_groundwater_70_Ag_B-0.1um_54_66</strain>
    </source>
</reference>
<evidence type="ECO:0000256" key="8">
    <source>
        <dbReference type="ARBA" id="ARBA00023136"/>
    </source>
</evidence>
<keyword evidence="5 9" id="KW-0812">Transmembrane</keyword>
<dbReference type="AlphaFoldDB" id="A0A7T5UH01"/>
<keyword evidence="3" id="KW-0813">Transport</keyword>
<keyword evidence="4" id="KW-1003">Cell membrane</keyword>
<dbReference type="GO" id="GO:0006935">
    <property type="term" value="P:chemotaxis"/>
    <property type="evidence" value="ECO:0007669"/>
    <property type="project" value="InterPro"/>
</dbReference>
<evidence type="ECO:0000313" key="12">
    <source>
        <dbReference type="Proteomes" id="UP000595362"/>
    </source>
</evidence>
<dbReference type="PANTHER" id="PTHR30433:SF2">
    <property type="entry name" value="MOTILITY PROTEIN A"/>
    <property type="match status" value="1"/>
</dbReference>
<dbReference type="InterPro" id="IPR002898">
    <property type="entry name" value="MotA_ExbB_proton_chnl"/>
</dbReference>
<evidence type="ECO:0000256" key="4">
    <source>
        <dbReference type="ARBA" id="ARBA00022475"/>
    </source>
</evidence>
<feature type="domain" description="MotA/TolQ/ExbB proton channel" evidence="10">
    <location>
        <begin position="132"/>
        <end position="243"/>
    </location>
</feature>
<feature type="transmembrane region" description="Helical" evidence="9">
    <location>
        <begin position="62"/>
        <end position="89"/>
    </location>
</feature>
<evidence type="ECO:0000256" key="2">
    <source>
        <dbReference type="ARBA" id="ARBA00008038"/>
    </source>
</evidence>
<keyword evidence="6" id="KW-0283">Flagellar rotation</keyword>
<evidence type="ECO:0000256" key="5">
    <source>
        <dbReference type="ARBA" id="ARBA00022692"/>
    </source>
</evidence>
<evidence type="ECO:0000256" key="1">
    <source>
        <dbReference type="ARBA" id="ARBA00004651"/>
    </source>
</evidence>
<keyword evidence="8 9" id="KW-0472">Membrane</keyword>
<comment type="subcellular location">
    <subcellularLocation>
        <location evidence="1">Cell membrane</location>
        <topology evidence="1">Multi-pass membrane protein</topology>
    </subcellularLocation>
</comment>
<gene>
    <name evidence="11" type="ORF">HYS17_10365</name>
</gene>
<evidence type="ECO:0000256" key="6">
    <source>
        <dbReference type="ARBA" id="ARBA00022779"/>
    </source>
</evidence>
<dbReference type="InterPro" id="IPR000540">
    <property type="entry name" value="Flag_MotA_CS"/>
</dbReference>